<dbReference type="Proteomes" id="UP000000286">
    <property type="component" value="Chromosome II"/>
</dbReference>
<organism evidence="2 3">
    <name type="scientific">Saccharomyces cerevisiae (strain Lalvin EC1118 / Prise de mousse)</name>
    <name type="common">Baker's yeast</name>
    <dbReference type="NCBI Taxonomy" id="643680"/>
    <lineage>
        <taxon>Eukaryota</taxon>
        <taxon>Fungi</taxon>
        <taxon>Dikarya</taxon>
        <taxon>Ascomycota</taxon>
        <taxon>Saccharomycotina</taxon>
        <taxon>Saccharomycetes</taxon>
        <taxon>Saccharomycetales</taxon>
        <taxon>Saccharomycetaceae</taxon>
        <taxon>Saccharomyces</taxon>
    </lineage>
</organism>
<feature type="transmembrane region" description="Helical" evidence="1">
    <location>
        <begin position="147"/>
        <end position="165"/>
    </location>
</feature>
<keyword evidence="1" id="KW-0472">Membrane</keyword>
<proteinExistence type="predicted"/>
<accession>D3UEX1</accession>
<dbReference type="AlphaFoldDB" id="D3UEX1"/>
<dbReference type="HOGENOM" id="CLU_1564118_0_0_1"/>
<name>D3UEX1_YEAS8</name>
<protein>
    <submittedName>
        <fullName evidence="2">EC1118_1B15_3994p</fullName>
    </submittedName>
</protein>
<dbReference type="EMBL" id="FN393060">
    <property type="protein sequence ID" value="CBK39301.1"/>
    <property type="molecule type" value="Genomic_DNA"/>
</dbReference>
<feature type="transmembrane region" description="Helical" evidence="1">
    <location>
        <begin position="66"/>
        <end position="87"/>
    </location>
</feature>
<evidence type="ECO:0000313" key="3">
    <source>
        <dbReference type="Proteomes" id="UP000000286"/>
    </source>
</evidence>
<gene>
    <name evidence="2" type="ORF">EC1118_1B15_3994g</name>
</gene>
<keyword evidence="1" id="KW-1133">Transmembrane helix</keyword>
<evidence type="ECO:0000256" key="1">
    <source>
        <dbReference type="SAM" id="Phobius"/>
    </source>
</evidence>
<evidence type="ECO:0000313" key="2">
    <source>
        <dbReference type="EMBL" id="CBK39301.1"/>
    </source>
</evidence>
<sequence length="171" mass="19362">MIFDSLTMMQSSLSLLLLTGAIFSISALYLTLFHRCATFSATSDLFLLVPFKFVSRDINNRLKTHYHHSCLGSPFLCIIFLFISPLLNYHFRSLVRPPKIHQKGSIPTLTKNAETRCSLHLKQAAATGEVCKVVVIIKGHILKDCSIFFFIIFPLIYPLFINCSSKYNGLQ</sequence>
<reference evidence="2 3" key="1">
    <citation type="journal article" date="2009" name="Proc. Natl. Acad. Sci. U.S.A.">
        <title>Eukaryote-to-eukaryote gene transfer events revealed by the genome sequence of the wine yeast Saccharomyces cerevisiae EC1118.</title>
        <authorList>
            <person name="Novo M."/>
            <person name="Bigey F."/>
            <person name="Beyne E."/>
            <person name="Galeote V."/>
            <person name="Gavory F."/>
            <person name="Mallet S."/>
            <person name="Cambot B."/>
            <person name="Legras J.L."/>
            <person name="Wincker P."/>
            <person name="Casaregola S."/>
            <person name="Dequin S."/>
        </authorList>
    </citation>
    <scope>NUCLEOTIDE SEQUENCE [LARGE SCALE GENOMIC DNA]</scope>
    <source>
        <strain evidence="3">Lalvin EC1118 / Prise de mousse</strain>
    </source>
</reference>
<keyword evidence="1" id="KW-0812">Transmembrane</keyword>